<accession>A0A1Q9D1I5</accession>
<dbReference type="AlphaFoldDB" id="A0A1Q9D1I5"/>
<feature type="compositionally biased region" description="Basic residues" evidence="1">
    <location>
        <begin position="330"/>
        <end position="353"/>
    </location>
</feature>
<gene>
    <name evidence="2" type="ORF">AK812_SmicGene29529</name>
</gene>
<feature type="region of interest" description="Disordered" evidence="1">
    <location>
        <begin position="279"/>
        <end position="392"/>
    </location>
</feature>
<name>A0A1Q9D1I5_SYMMI</name>
<reference evidence="2 3" key="1">
    <citation type="submission" date="2016-02" db="EMBL/GenBank/DDBJ databases">
        <title>Genome analysis of coral dinoflagellate symbionts highlights evolutionary adaptations to a symbiotic lifestyle.</title>
        <authorList>
            <person name="Aranda M."/>
            <person name="Li Y."/>
            <person name="Liew Y.J."/>
            <person name="Baumgarten S."/>
            <person name="Simakov O."/>
            <person name="Wilson M."/>
            <person name="Piel J."/>
            <person name="Ashoor H."/>
            <person name="Bougouffa S."/>
            <person name="Bajic V.B."/>
            <person name="Ryu T."/>
            <person name="Ravasi T."/>
            <person name="Bayer T."/>
            <person name="Micklem G."/>
            <person name="Kim H."/>
            <person name="Bhak J."/>
            <person name="Lajeunesse T.C."/>
            <person name="Voolstra C.R."/>
        </authorList>
    </citation>
    <scope>NUCLEOTIDE SEQUENCE [LARGE SCALE GENOMIC DNA]</scope>
    <source>
        <strain evidence="2 3">CCMP2467</strain>
    </source>
</reference>
<feature type="region of interest" description="Disordered" evidence="1">
    <location>
        <begin position="140"/>
        <end position="163"/>
    </location>
</feature>
<dbReference type="Proteomes" id="UP000186817">
    <property type="component" value="Unassembled WGS sequence"/>
</dbReference>
<feature type="compositionally biased region" description="Low complexity" evidence="1">
    <location>
        <begin position="357"/>
        <end position="376"/>
    </location>
</feature>
<dbReference type="EMBL" id="LSRX01000780">
    <property type="protein sequence ID" value="OLP89041.1"/>
    <property type="molecule type" value="Genomic_DNA"/>
</dbReference>
<evidence type="ECO:0000313" key="2">
    <source>
        <dbReference type="EMBL" id="OLP89041.1"/>
    </source>
</evidence>
<evidence type="ECO:0000313" key="3">
    <source>
        <dbReference type="Proteomes" id="UP000186817"/>
    </source>
</evidence>
<dbReference type="OrthoDB" id="440022at2759"/>
<comment type="caution">
    <text evidence="2">The sequence shown here is derived from an EMBL/GenBank/DDBJ whole genome shotgun (WGS) entry which is preliminary data.</text>
</comment>
<protein>
    <submittedName>
        <fullName evidence="2">Uncharacterized protein</fullName>
    </submittedName>
</protein>
<keyword evidence="3" id="KW-1185">Reference proteome</keyword>
<feature type="compositionally biased region" description="Basic residues" evidence="1">
    <location>
        <begin position="377"/>
        <end position="392"/>
    </location>
</feature>
<feature type="compositionally biased region" description="Gly residues" evidence="1">
    <location>
        <begin position="316"/>
        <end position="329"/>
    </location>
</feature>
<sequence length="494" mass="54122">MPNSGSSEAGMEAMDRLAVLLRLLLLLRRRLRRLPLLQQDDDDNDNYKRNKNNTNIGHRANKKKVPFVKGVYGEDLLKPLVHAYGQAETVATVPVLTPVMAQLFTAVFRRSIALVEYPDLAKYHPKPDFEIRYLNKKAPKKSKKARAADAEADGPEDKDRPVPLADDIAAVDNKGPALMLPASADVGREAVLPEWPHDAQPAFGQSFSSSSSQLCLDNEVAEPEPKTSNPRVLLRGLGSEAVAGASPEMDAYSRHIELTKTLVQQAAQELKVAASEPLTRAMQKSVSDAAKRHWAKRPAGDVDSEAAVPASRNRGRGNGRGSGRGNARGKGGRGKGRGKGGRGTGRGKGRGKGAGKAPGRTGANLRRSLSRSLSMKPKSKAAAKPKASAKTKAKKNLAEAEVPASFEHPVDRLNAELRALEHHKGQEFDASRNVWGRVSDDLRSKLRPLVYKLEQGYQGIQCLYQVRLLQSHPEWNAVDPNFRREYEKLLHQWD</sequence>
<evidence type="ECO:0000256" key="1">
    <source>
        <dbReference type="SAM" id="MobiDB-lite"/>
    </source>
</evidence>
<proteinExistence type="predicted"/>
<organism evidence="2 3">
    <name type="scientific">Symbiodinium microadriaticum</name>
    <name type="common">Dinoflagellate</name>
    <name type="synonym">Zooxanthella microadriatica</name>
    <dbReference type="NCBI Taxonomy" id="2951"/>
    <lineage>
        <taxon>Eukaryota</taxon>
        <taxon>Sar</taxon>
        <taxon>Alveolata</taxon>
        <taxon>Dinophyceae</taxon>
        <taxon>Suessiales</taxon>
        <taxon>Symbiodiniaceae</taxon>
        <taxon>Symbiodinium</taxon>
    </lineage>
</organism>